<evidence type="ECO:0000313" key="4">
    <source>
        <dbReference type="Proteomes" id="UP000215828"/>
    </source>
</evidence>
<comment type="caution">
    <text evidence="3">The sequence shown here is derived from an EMBL/GenBank/DDBJ whole genome shotgun (WGS) entry which is preliminary data.</text>
</comment>
<feature type="region of interest" description="Disordered" evidence="1">
    <location>
        <begin position="153"/>
        <end position="182"/>
    </location>
</feature>
<sequence>MLNFSYSQIKNSRNPLTHVDEDVELSKEFFDRSKELLIDAKNVHVSGDFFYDEPFVTGNFTVEADVVAPSTRSLKPVELHQKFNFTENYSEVEPTQEQLDEEDTIVTVKDDVIDLQKAVEDNLLLSLPSVILTPEEESEGDFPEGKGWKVVSQEDYQKEQSNKENPAFAKLKDLFNDDKKNE</sequence>
<dbReference type="Pfam" id="PF02620">
    <property type="entry name" value="YceD"/>
    <property type="match status" value="1"/>
</dbReference>
<dbReference type="InterPro" id="IPR003772">
    <property type="entry name" value="YceD"/>
</dbReference>
<dbReference type="EMBL" id="NGNV01000011">
    <property type="protein sequence ID" value="OYR88274.1"/>
    <property type="molecule type" value="Genomic_DNA"/>
</dbReference>
<dbReference type="EMBL" id="NGNX01000011">
    <property type="protein sequence ID" value="OYR92370.1"/>
    <property type="molecule type" value="Genomic_DNA"/>
</dbReference>
<reference evidence="2" key="2">
    <citation type="submission" date="2017-05" db="EMBL/GenBank/DDBJ databases">
        <authorList>
            <person name="Lin X.B."/>
            <person name="Stothard P."/>
            <person name="Tasseva G."/>
            <person name="Walter J."/>
        </authorList>
    </citation>
    <scope>NUCLEOTIDE SEQUENCE</scope>
    <source>
        <strain evidence="2">609u</strain>
    </source>
</reference>
<dbReference type="Proteomes" id="UP000215828">
    <property type="component" value="Unassembled WGS sequence"/>
</dbReference>
<protein>
    <submittedName>
        <fullName evidence="3">DNA-binding protein</fullName>
    </submittedName>
</protein>
<feature type="compositionally biased region" description="Basic and acidic residues" evidence="1">
    <location>
        <begin position="170"/>
        <end position="182"/>
    </location>
</feature>
<dbReference type="GO" id="GO:0003677">
    <property type="term" value="F:DNA binding"/>
    <property type="evidence" value="ECO:0007669"/>
    <property type="project" value="UniProtKB-KW"/>
</dbReference>
<reference evidence="4 5" key="3">
    <citation type="submission" date="2017-09" db="EMBL/GenBank/DDBJ databases">
        <title>Tripartite evolution among Lactobacillus johnsonii, Lactobacillus taiwanensis, Lactobacillus reuteri and their rodent host.</title>
        <authorList>
            <person name="Wang T."/>
            <person name="Knowles S."/>
            <person name="Cheng C."/>
        </authorList>
    </citation>
    <scope>NUCLEOTIDE SEQUENCE [LARGE SCALE GENOMIC DNA]</scope>
    <source>
        <strain evidence="3 4">609q</strain>
        <strain evidence="2 5">609u</strain>
    </source>
</reference>
<reference evidence="3 4" key="1">
    <citation type="submission" date="2017-04" db="EMBL/GenBank/DDBJ databases">
        <authorList>
            <person name="Afonso C.L."/>
            <person name="Miller P.J."/>
            <person name="Scott M.A."/>
            <person name="Spackman E."/>
            <person name="Goraichik I."/>
            <person name="Dimitrov K.M."/>
            <person name="Suarez D.L."/>
            <person name="Swayne D.E."/>
        </authorList>
    </citation>
    <scope>NUCLEOTIDE SEQUENCE [LARGE SCALE GENOMIC DNA]</scope>
    <source>
        <strain evidence="3 4">609q</strain>
    </source>
</reference>
<evidence type="ECO:0000313" key="5">
    <source>
        <dbReference type="Proteomes" id="UP000216316"/>
    </source>
</evidence>
<dbReference type="AlphaFoldDB" id="A0A256LGA4"/>
<evidence type="ECO:0000313" key="2">
    <source>
        <dbReference type="EMBL" id="OYR88274.1"/>
    </source>
</evidence>
<keyword evidence="5" id="KW-1185">Reference proteome</keyword>
<accession>A0A256LGA4</accession>
<dbReference type="GeneID" id="64334196"/>
<evidence type="ECO:0000313" key="3">
    <source>
        <dbReference type="EMBL" id="OYR92370.1"/>
    </source>
</evidence>
<dbReference type="Proteomes" id="UP000216316">
    <property type="component" value="Unassembled WGS sequence"/>
</dbReference>
<evidence type="ECO:0000256" key="1">
    <source>
        <dbReference type="SAM" id="MobiDB-lite"/>
    </source>
</evidence>
<name>A0A256LGA4_9LACO</name>
<organism evidence="3 4">
    <name type="scientific">Lactobacillus taiwanensis</name>
    <dbReference type="NCBI Taxonomy" id="508451"/>
    <lineage>
        <taxon>Bacteria</taxon>
        <taxon>Bacillati</taxon>
        <taxon>Bacillota</taxon>
        <taxon>Bacilli</taxon>
        <taxon>Lactobacillales</taxon>
        <taxon>Lactobacillaceae</taxon>
        <taxon>Lactobacillus</taxon>
    </lineage>
</organism>
<proteinExistence type="predicted"/>
<keyword evidence="3" id="KW-0238">DNA-binding</keyword>
<dbReference type="RefSeq" id="WP_057718740.1">
    <property type="nucleotide sequence ID" value="NZ_CAJUTI010000002.1"/>
</dbReference>
<gene>
    <name evidence="2" type="ORF">CBF53_03100</name>
    <name evidence="3" type="ORF">CBF70_04940</name>
</gene>